<dbReference type="EMBL" id="JACORT010000007">
    <property type="protein sequence ID" value="MBC5784708.1"/>
    <property type="molecule type" value="Genomic_DNA"/>
</dbReference>
<evidence type="ECO:0000259" key="3">
    <source>
        <dbReference type="PROSITE" id="PS50914"/>
    </source>
</evidence>
<keyword evidence="6" id="KW-1185">Reference proteome</keyword>
<dbReference type="SMART" id="SM00116">
    <property type="entry name" value="CBS"/>
    <property type="match status" value="2"/>
</dbReference>
<dbReference type="InterPro" id="IPR007055">
    <property type="entry name" value="BON_dom"/>
</dbReference>
<dbReference type="PROSITE" id="PS51371">
    <property type="entry name" value="CBS"/>
    <property type="match status" value="2"/>
</dbReference>
<reference evidence="5" key="1">
    <citation type="submission" date="2020-08" db="EMBL/GenBank/DDBJ databases">
        <title>Ramlibacter sp. USB13 16S ribosomal RNA gene genome sequencing and assembly.</title>
        <authorList>
            <person name="Kang M."/>
        </authorList>
    </citation>
    <scope>NUCLEOTIDE SEQUENCE</scope>
    <source>
        <strain evidence="5">USB13</strain>
    </source>
</reference>
<dbReference type="InterPro" id="IPR046342">
    <property type="entry name" value="CBS_dom_sf"/>
</dbReference>
<feature type="domain" description="BON" evidence="3">
    <location>
        <begin position="159"/>
        <end position="228"/>
    </location>
</feature>
<dbReference type="InterPro" id="IPR051257">
    <property type="entry name" value="Diverse_CBS-Domain"/>
</dbReference>
<organism evidence="5 6">
    <name type="scientific">Ramlibacter cellulosilyticus</name>
    <dbReference type="NCBI Taxonomy" id="2764187"/>
    <lineage>
        <taxon>Bacteria</taxon>
        <taxon>Pseudomonadati</taxon>
        <taxon>Pseudomonadota</taxon>
        <taxon>Betaproteobacteria</taxon>
        <taxon>Burkholderiales</taxon>
        <taxon>Comamonadaceae</taxon>
        <taxon>Ramlibacter</taxon>
    </lineage>
</organism>
<dbReference type="PANTHER" id="PTHR43080">
    <property type="entry name" value="CBS DOMAIN-CONTAINING PROTEIN CBSX3, MITOCHONDRIAL"/>
    <property type="match status" value="1"/>
</dbReference>
<dbReference type="Gene3D" id="3.10.580.10">
    <property type="entry name" value="CBS-domain"/>
    <property type="match status" value="1"/>
</dbReference>
<dbReference type="Pfam" id="PF00571">
    <property type="entry name" value="CBS"/>
    <property type="match status" value="2"/>
</dbReference>
<protein>
    <submittedName>
        <fullName evidence="5">CBS domain-containing protein</fullName>
    </submittedName>
</protein>
<dbReference type="PANTHER" id="PTHR43080:SF2">
    <property type="entry name" value="CBS DOMAIN-CONTAINING PROTEIN"/>
    <property type="match status" value="1"/>
</dbReference>
<dbReference type="Proteomes" id="UP000608513">
    <property type="component" value="Unassembled WGS sequence"/>
</dbReference>
<comment type="caution">
    <text evidence="5">The sequence shown here is derived from an EMBL/GenBank/DDBJ whole genome shotgun (WGS) entry which is preliminary data.</text>
</comment>
<name>A0A923SCW6_9BURK</name>
<dbReference type="InterPro" id="IPR017080">
    <property type="entry name" value="UCP036990_CBS_BON"/>
</dbReference>
<feature type="domain" description="CBS" evidence="4">
    <location>
        <begin position="7"/>
        <end position="62"/>
    </location>
</feature>
<proteinExistence type="predicted"/>
<dbReference type="PIRSF" id="PIRSF036990">
    <property type="entry name" value="UCP036990_CBS_BON"/>
    <property type="match status" value="1"/>
</dbReference>
<evidence type="ECO:0000259" key="4">
    <source>
        <dbReference type="PROSITE" id="PS51371"/>
    </source>
</evidence>
<evidence type="ECO:0000313" key="5">
    <source>
        <dbReference type="EMBL" id="MBC5784708.1"/>
    </source>
</evidence>
<dbReference type="InterPro" id="IPR000644">
    <property type="entry name" value="CBS_dom"/>
</dbReference>
<dbReference type="SUPFAM" id="SSF54631">
    <property type="entry name" value="CBS-domain pair"/>
    <property type="match status" value="1"/>
</dbReference>
<feature type="domain" description="CBS" evidence="4">
    <location>
        <begin position="95"/>
        <end position="150"/>
    </location>
</feature>
<gene>
    <name evidence="5" type="ORF">H8N03_17295</name>
</gene>
<dbReference type="CDD" id="cd04586">
    <property type="entry name" value="CBS_pair_BON_assoc"/>
    <property type="match status" value="1"/>
</dbReference>
<dbReference type="PROSITE" id="PS50914">
    <property type="entry name" value="BON"/>
    <property type="match status" value="1"/>
</dbReference>
<keyword evidence="1 2" id="KW-0129">CBS domain</keyword>
<evidence type="ECO:0000256" key="1">
    <source>
        <dbReference type="ARBA" id="ARBA00023122"/>
    </source>
</evidence>
<dbReference type="RefSeq" id="WP_187077448.1">
    <property type="nucleotide sequence ID" value="NZ_JACORT010000007.1"/>
</dbReference>
<accession>A0A923SCW6</accession>
<sequence length="233" mass="25579">MNASDIMSSPVLSVDPATPVLQVAALLQERRIGGVPVLADRELVGIVTETDLLHRRELGTQRRNLSSAWWRRVMQPHLAPAWYIKSHGRCARHVMTRGVVVVEPRTSLPEITRLFDKHGIGRVPVVQDRRVIGIVASADLVRALSRGAGLPAAAPHLPGDDGIRAALLAELRHQPWWNASIVAVEVSGGVVRFTGFYDNDAQRRASLVAAENIRGVRDVQDERHPMAEFAGMV</sequence>
<dbReference type="AlphaFoldDB" id="A0A923SCW6"/>
<evidence type="ECO:0000256" key="2">
    <source>
        <dbReference type="PROSITE-ProRule" id="PRU00703"/>
    </source>
</evidence>
<dbReference type="Gene3D" id="3.30.1340.30">
    <property type="match status" value="1"/>
</dbReference>
<dbReference type="Pfam" id="PF04972">
    <property type="entry name" value="BON"/>
    <property type="match status" value="1"/>
</dbReference>
<evidence type="ECO:0000313" key="6">
    <source>
        <dbReference type="Proteomes" id="UP000608513"/>
    </source>
</evidence>